<organism evidence="15 16">
    <name type="scientific">Pseudofrankia inefficax (strain DSM 45817 / CECT 9037 / DDB 130130 / EuI1c)</name>
    <name type="common">Frankia inefficax</name>
    <dbReference type="NCBI Taxonomy" id="298654"/>
    <lineage>
        <taxon>Bacteria</taxon>
        <taxon>Bacillati</taxon>
        <taxon>Actinomycetota</taxon>
        <taxon>Actinomycetes</taxon>
        <taxon>Frankiales</taxon>
        <taxon>Frankiaceae</taxon>
        <taxon>Pseudofrankia</taxon>
    </lineage>
</organism>
<dbReference type="InterPro" id="IPR005467">
    <property type="entry name" value="His_kinase_dom"/>
</dbReference>
<keyword evidence="16" id="KW-1185">Reference proteome</keyword>
<dbReference type="EMBL" id="CP002299">
    <property type="protein sequence ID" value="ADP84308.1"/>
    <property type="molecule type" value="Genomic_DNA"/>
</dbReference>
<dbReference type="RefSeq" id="WP_013427421.1">
    <property type="nucleotide sequence ID" value="NC_014666.1"/>
</dbReference>
<dbReference type="InterPro" id="IPR003594">
    <property type="entry name" value="HATPase_dom"/>
</dbReference>
<feature type="compositionally biased region" description="Polar residues" evidence="13">
    <location>
        <begin position="453"/>
        <end position="463"/>
    </location>
</feature>
<evidence type="ECO:0000256" key="10">
    <source>
        <dbReference type="ARBA" id="ARBA00023012"/>
    </source>
</evidence>
<evidence type="ECO:0000256" key="8">
    <source>
        <dbReference type="ARBA" id="ARBA00022777"/>
    </source>
</evidence>
<keyword evidence="10" id="KW-0902">Two-component regulatory system</keyword>
<dbReference type="Pfam" id="PF00512">
    <property type="entry name" value="HisKA"/>
    <property type="match status" value="1"/>
</dbReference>
<dbReference type="SMART" id="SM00388">
    <property type="entry name" value="HisKA"/>
    <property type="match status" value="1"/>
</dbReference>
<dbReference type="KEGG" id="fri:FraEuI1c_6324"/>
<keyword evidence="5" id="KW-0597">Phosphoprotein</keyword>
<evidence type="ECO:0000256" key="7">
    <source>
        <dbReference type="ARBA" id="ARBA00022741"/>
    </source>
</evidence>
<keyword evidence="9" id="KW-0067">ATP-binding</keyword>
<reference evidence="15 16" key="1">
    <citation type="submission" date="2010-10" db="EMBL/GenBank/DDBJ databases">
        <title>Complete sequence of Frankia sp. EuI1c.</title>
        <authorList>
            <consortium name="US DOE Joint Genome Institute"/>
            <person name="Lucas S."/>
            <person name="Copeland A."/>
            <person name="Lapidus A."/>
            <person name="Cheng J.-F."/>
            <person name="Bruce D."/>
            <person name="Goodwin L."/>
            <person name="Pitluck S."/>
            <person name="Chertkov O."/>
            <person name="Detter J.C."/>
            <person name="Han C."/>
            <person name="Tapia R."/>
            <person name="Land M."/>
            <person name="Hauser L."/>
            <person name="Jeffries C."/>
            <person name="Kyrpides N."/>
            <person name="Ivanova N."/>
            <person name="Mikhailova N."/>
            <person name="Beauchemin N."/>
            <person name="Sen A."/>
            <person name="Sur S.A."/>
            <person name="Gtari M."/>
            <person name="Wall L."/>
            <person name="Tisa L."/>
            <person name="Woyke T."/>
        </authorList>
    </citation>
    <scope>NUCLEOTIDE SEQUENCE [LARGE SCALE GENOMIC DNA]</scope>
    <source>
        <strain evidence="16">DSM 45817 / CECT 9037 / EuI1c</strain>
    </source>
</reference>
<comment type="catalytic activity">
    <reaction evidence="1">
        <text>ATP + protein L-histidine = ADP + protein N-phospho-L-histidine.</text>
        <dbReference type="EC" id="2.7.13.3"/>
    </reaction>
</comment>
<keyword evidence="6" id="KW-0808">Transferase</keyword>
<feature type="region of interest" description="Disordered" evidence="13">
    <location>
        <begin position="1"/>
        <end position="30"/>
    </location>
</feature>
<feature type="compositionally biased region" description="Basic and acidic residues" evidence="13">
    <location>
        <begin position="409"/>
        <end position="418"/>
    </location>
</feature>
<accession>E3J5S7</accession>
<dbReference type="PRINTS" id="PR00344">
    <property type="entry name" value="BCTRLSENSOR"/>
</dbReference>
<evidence type="ECO:0000256" key="4">
    <source>
        <dbReference type="ARBA" id="ARBA00022475"/>
    </source>
</evidence>
<dbReference type="FunFam" id="1.10.287.130:FF:000008">
    <property type="entry name" value="Two-component sensor histidine kinase"/>
    <property type="match status" value="1"/>
</dbReference>
<evidence type="ECO:0000256" key="13">
    <source>
        <dbReference type="SAM" id="MobiDB-lite"/>
    </source>
</evidence>
<dbReference type="Pfam" id="PF02518">
    <property type="entry name" value="HATPase_c"/>
    <property type="match status" value="1"/>
</dbReference>
<dbReference type="InterPro" id="IPR036097">
    <property type="entry name" value="HisK_dim/P_sf"/>
</dbReference>
<feature type="region of interest" description="Disordered" evidence="13">
    <location>
        <begin position="394"/>
        <end position="484"/>
    </location>
</feature>
<dbReference type="InParanoid" id="E3J5S7"/>
<evidence type="ECO:0000256" key="2">
    <source>
        <dbReference type="ARBA" id="ARBA00004236"/>
    </source>
</evidence>
<evidence type="ECO:0000313" key="16">
    <source>
        <dbReference type="Proteomes" id="UP000002484"/>
    </source>
</evidence>
<dbReference type="GO" id="GO:0005524">
    <property type="term" value="F:ATP binding"/>
    <property type="evidence" value="ECO:0007669"/>
    <property type="project" value="UniProtKB-KW"/>
</dbReference>
<dbReference type="SUPFAM" id="SSF47384">
    <property type="entry name" value="Homodimeric domain of signal transducing histidine kinase"/>
    <property type="match status" value="1"/>
</dbReference>
<keyword evidence="7" id="KW-0547">Nucleotide-binding</keyword>
<evidence type="ECO:0000256" key="11">
    <source>
        <dbReference type="ARBA" id="ARBA00023136"/>
    </source>
</evidence>
<evidence type="ECO:0000313" key="15">
    <source>
        <dbReference type="EMBL" id="ADP84308.1"/>
    </source>
</evidence>
<sequence length="484" mass="50546">MSTPSPAPSGSLRENDRPGPPAVAGDESADSLPADQLRRLVSALPSGVVVLTTHDEVVMANPAARAMGVVIDNRIGVPSVADIVRRTRRAGAGLDGQLDLPPVPPPPLTRPRPDQEPLAVRVRTRPLGGVGHIAVILDDVTESRRVDAVRRDFVANISHELKTPVGALHVLAEAVYAASDDPVAVRRFADRMTHESARLARLVQEIIHLSRLQGADPLPELRPVAVDNVTAEAVDRNRLAAQTRGISVAVIGQTDAGVLGDEAQLVTAVANLLENAVNYSPRGTRVGLGVRSAGDMVEISVADEGIGIAEKDLERVFERFYRADPARSRETGGTGLGLAIVKHIVTNHGGTVGVWSSEGAGSTFTLRLPSYHDDLADGDDAPETAPQLIIPVTADGAAEAPESGSTARKGGEVGERADGGPAGADDRDDDLDAPHEAGVPDERGLPDGAEAPDTTSARTQQPGPKTRTTRSSKGRTAGNRTAGT</sequence>
<dbReference type="EC" id="2.7.13.3" evidence="3"/>
<dbReference type="PANTHER" id="PTHR45453:SF1">
    <property type="entry name" value="PHOSPHATE REGULON SENSOR PROTEIN PHOR"/>
    <property type="match status" value="1"/>
</dbReference>
<dbReference type="GO" id="GO:0004721">
    <property type="term" value="F:phosphoprotein phosphatase activity"/>
    <property type="evidence" value="ECO:0007669"/>
    <property type="project" value="TreeGrafter"/>
</dbReference>
<dbReference type="CDD" id="cd00075">
    <property type="entry name" value="HATPase"/>
    <property type="match status" value="1"/>
</dbReference>
<dbReference type="Proteomes" id="UP000002484">
    <property type="component" value="Chromosome"/>
</dbReference>
<feature type="region of interest" description="Disordered" evidence="13">
    <location>
        <begin position="92"/>
        <end position="114"/>
    </location>
</feature>
<dbReference type="STRING" id="298654.FraEuI1c_6324"/>
<dbReference type="CDD" id="cd00082">
    <property type="entry name" value="HisKA"/>
    <property type="match status" value="1"/>
</dbReference>
<dbReference type="HOGENOM" id="CLU_000445_89_2_11"/>
<evidence type="ECO:0000256" key="1">
    <source>
        <dbReference type="ARBA" id="ARBA00000085"/>
    </source>
</evidence>
<keyword evidence="11" id="KW-0472">Membrane</keyword>
<dbReference type="GO" id="GO:0005886">
    <property type="term" value="C:plasma membrane"/>
    <property type="evidence" value="ECO:0007669"/>
    <property type="project" value="UniProtKB-SubCell"/>
</dbReference>
<dbReference type="SUPFAM" id="SSF55874">
    <property type="entry name" value="ATPase domain of HSP90 chaperone/DNA topoisomerase II/histidine kinase"/>
    <property type="match status" value="1"/>
</dbReference>
<dbReference type="SMART" id="SM00387">
    <property type="entry name" value="HATPase_c"/>
    <property type="match status" value="1"/>
</dbReference>
<dbReference type="PROSITE" id="PS50109">
    <property type="entry name" value="HIS_KIN"/>
    <property type="match status" value="1"/>
</dbReference>
<dbReference type="eggNOG" id="COG5002">
    <property type="taxonomic scope" value="Bacteria"/>
</dbReference>
<dbReference type="GO" id="GO:0016036">
    <property type="term" value="P:cellular response to phosphate starvation"/>
    <property type="evidence" value="ECO:0007669"/>
    <property type="project" value="TreeGrafter"/>
</dbReference>
<dbReference type="InterPro" id="IPR036890">
    <property type="entry name" value="HATPase_C_sf"/>
</dbReference>
<keyword evidence="8 15" id="KW-0418">Kinase</keyword>
<dbReference type="FunCoup" id="E3J5S7">
    <property type="interactions" value="61"/>
</dbReference>
<evidence type="ECO:0000256" key="5">
    <source>
        <dbReference type="ARBA" id="ARBA00022553"/>
    </source>
</evidence>
<comment type="subcellular location">
    <subcellularLocation>
        <location evidence="2">Cell membrane</location>
    </subcellularLocation>
</comment>
<feature type="compositionally biased region" description="Basic and acidic residues" evidence="13">
    <location>
        <begin position="432"/>
        <end position="445"/>
    </location>
</feature>
<dbReference type="InterPro" id="IPR004358">
    <property type="entry name" value="Sig_transdc_His_kin-like_C"/>
</dbReference>
<dbReference type="FunFam" id="3.30.565.10:FF:000006">
    <property type="entry name" value="Sensor histidine kinase WalK"/>
    <property type="match status" value="1"/>
</dbReference>
<dbReference type="GO" id="GO:0000155">
    <property type="term" value="F:phosphorelay sensor kinase activity"/>
    <property type="evidence" value="ECO:0007669"/>
    <property type="project" value="InterPro"/>
</dbReference>
<evidence type="ECO:0000259" key="14">
    <source>
        <dbReference type="PROSITE" id="PS50109"/>
    </source>
</evidence>
<keyword evidence="4" id="KW-1003">Cell membrane</keyword>
<dbReference type="Gene3D" id="1.10.287.130">
    <property type="match status" value="1"/>
</dbReference>
<protein>
    <recommendedName>
        <fullName evidence="12">Sensor-like histidine kinase SenX3</fullName>
        <ecNumber evidence="3">2.7.13.3</ecNumber>
    </recommendedName>
</protein>
<proteinExistence type="predicted"/>
<feature type="compositionally biased region" description="Pro residues" evidence="13">
    <location>
        <begin position="101"/>
        <end position="110"/>
    </location>
</feature>
<dbReference type="InterPro" id="IPR003661">
    <property type="entry name" value="HisK_dim/P_dom"/>
</dbReference>
<evidence type="ECO:0000256" key="9">
    <source>
        <dbReference type="ARBA" id="ARBA00022840"/>
    </source>
</evidence>
<dbReference type="PANTHER" id="PTHR45453">
    <property type="entry name" value="PHOSPHATE REGULON SENSOR PROTEIN PHOR"/>
    <property type="match status" value="1"/>
</dbReference>
<evidence type="ECO:0000256" key="3">
    <source>
        <dbReference type="ARBA" id="ARBA00012438"/>
    </source>
</evidence>
<dbReference type="AlphaFoldDB" id="E3J5S7"/>
<evidence type="ECO:0000256" key="12">
    <source>
        <dbReference type="ARBA" id="ARBA00039401"/>
    </source>
</evidence>
<feature type="domain" description="Histidine kinase" evidence="14">
    <location>
        <begin position="156"/>
        <end position="372"/>
    </location>
</feature>
<dbReference type="Gene3D" id="3.30.565.10">
    <property type="entry name" value="Histidine kinase-like ATPase, C-terminal domain"/>
    <property type="match status" value="1"/>
</dbReference>
<name>E3J5S7_PSEI1</name>
<dbReference type="InterPro" id="IPR050351">
    <property type="entry name" value="BphY/WalK/GraS-like"/>
</dbReference>
<evidence type="ECO:0000256" key="6">
    <source>
        <dbReference type="ARBA" id="ARBA00022679"/>
    </source>
</evidence>
<gene>
    <name evidence="15" type="ordered locus">FraEuI1c_6324</name>
</gene>